<proteinExistence type="predicted"/>
<gene>
    <name evidence="1" type="ORF">RY67_1789</name>
</gene>
<evidence type="ECO:0000313" key="2">
    <source>
        <dbReference type="Proteomes" id="UP000067206"/>
    </source>
</evidence>
<sequence>MLLMQTRDTGAPAFAKKYSPTVVSKVGHLVVNVVKKRF</sequence>
<dbReference type="AlphaFoldDB" id="A0A0M4LIT5"/>
<evidence type="ECO:0000313" key="1">
    <source>
        <dbReference type="EMBL" id="ALE09800.1"/>
    </source>
</evidence>
<dbReference type="EMBL" id="CP010411">
    <property type="protein sequence ID" value="ALE09800.1"/>
    <property type="molecule type" value="Genomic_DNA"/>
</dbReference>
<dbReference type="PATRIC" id="fig|1682.24.peg.1748"/>
<organism evidence="1 2">
    <name type="scientific">Bifidobacterium longum subsp. infantis</name>
    <dbReference type="NCBI Taxonomy" id="1682"/>
    <lineage>
        <taxon>Bacteria</taxon>
        <taxon>Bacillati</taxon>
        <taxon>Actinomycetota</taxon>
        <taxon>Actinomycetes</taxon>
        <taxon>Bifidobacteriales</taxon>
        <taxon>Bifidobacteriaceae</taxon>
        <taxon>Bifidobacterium</taxon>
    </lineage>
</organism>
<protein>
    <submittedName>
        <fullName evidence="1">Uncharacterized protein</fullName>
    </submittedName>
</protein>
<name>A0A0M4LIT5_BIFLI</name>
<reference evidence="1 2" key="1">
    <citation type="submission" date="2014-12" db="EMBL/GenBank/DDBJ databases">
        <title>Complete genome sequence of Bifidobacterium longum subsp. infantis BT1.</title>
        <authorList>
            <person name="Kim J.F."/>
            <person name="Kwak M.-J."/>
        </authorList>
    </citation>
    <scope>NUCLEOTIDE SEQUENCE [LARGE SCALE GENOMIC DNA]</scope>
    <source>
        <strain evidence="1 2">BT1</strain>
    </source>
</reference>
<accession>A0A0M4LIT5</accession>
<dbReference type="Proteomes" id="UP000067206">
    <property type="component" value="Chromosome"/>
</dbReference>